<dbReference type="RefSeq" id="WP_249701882.1">
    <property type="nucleotide sequence ID" value="NZ_JAMFLX010000055.1"/>
</dbReference>
<dbReference type="InterPro" id="IPR002725">
    <property type="entry name" value="YgjP-like_metallopeptidase"/>
</dbReference>
<dbReference type="EMBL" id="JAMFLX010000055">
    <property type="protein sequence ID" value="MCL6272195.1"/>
    <property type="molecule type" value="Genomic_DNA"/>
</dbReference>
<proteinExistence type="predicted"/>
<keyword evidence="4" id="KW-1185">Reference proteome</keyword>
<name>A0ABT0PLC9_9GAMM</name>
<sequence length="237" mass="28118">MTDQSATEHHQDEGTTHQYRDIEYRLKQSPRKTTSLFIERDGSVTILAPLPYDMAKIETIIEQKRSWIYKNLAEWEDLNRIRVHREFVNGEGFPYLGRNYRLQLVDDQDEDLLLKNGYFLLRRDKADAGMEVFKSFYRNKGQERISRRLAHYAPKMGVTYGSVRVMELQHRWASCTTKGDLNFHWRCMMAPLAVLDYIIVHELTRKNRIIPLHVLKPWRIELTQSEHKGLRDTAPWA</sequence>
<dbReference type="Proteomes" id="UP001203338">
    <property type="component" value="Unassembled WGS sequence"/>
</dbReference>
<dbReference type="PANTHER" id="PTHR30399:SF1">
    <property type="entry name" value="UTP PYROPHOSPHATASE"/>
    <property type="match status" value="1"/>
</dbReference>
<reference evidence="3 4" key="1">
    <citation type="submission" date="2022-05" db="EMBL/GenBank/DDBJ databases">
        <authorList>
            <person name="Park J.-S."/>
        </authorList>
    </citation>
    <scope>NUCLEOTIDE SEQUENCE [LARGE SCALE GENOMIC DNA]</scope>
    <source>
        <strain evidence="3 4">2012CJ34-2</strain>
    </source>
</reference>
<evidence type="ECO:0000313" key="4">
    <source>
        <dbReference type="Proteomes" id="UP001203338"/>
    </source>
</evidence>
<dbReference type="CDD" id="cd07344">
    <property type="entry name" value="M48_yhfN_like"/>
    <property type="match status" value="1"/>
</dbReference>
<evidence type="ECO:0000313" key="3">
    <source>
        <dbReference type="EMBL" id="MCL6272195.1"/>
    </source>
</evidence>
<protein>
    <submittedName>
        <fullName evidence="3">M48 family metallopeptidase</fullName>
    </submittedName>
</protein>
<accession>A0ABT0PLC9</accession>
<comment type="caution">
    <text evidence="3">The sequence shown here is derived from an EMBL/GenBank/DDBJ whole genome shotgun (WGS) entry which is preliminary data.</text>
</comment>
<feature type="domain" description="YgjP-like metallopeptidase" evidence="2">
    <location>
        <begin position="32"/>
        <end position="204"/>
    </location>
</feature>
<feature type="region of interest" description="Disordered" evidence="1">
    <location>
        <begin position="1"/>
        <end position="20"/>
    </location>
</feature>
<dbReference type="InterPro" id="IPR053136">
    <property type="entry name" value="UTP_pyrophosphatase-like"/>
</dbReference>
<dbReference type="PANTHER" id="PTHR30399">
    <property type="entry name" value="UNCHARACTERIZED PROTEIN YGJP"/>
    <property type="match status" value="1"/>
</dbReference>
<evidence type="ECO:0000256" key="1">
    <source>
        <dbReference type="SAM" id="MobiDB-lite"/>
    </source>
</evidence>
<dbReference type="Pfam" id="PF01863">
    <property type="entry name" value="YgjP-like"/>
    <property type="match status" value="1"/>
</dbReference>
<gene>
    <name evidence="3" type="ORF">M3P05_19935</name>
</gene>
<dbReference type="Gene3D" id="3.30.2010.10">
    <property type="entry name" value="Metalloproteases ('zincins'), catalytic domain"/>
    <property type="match status" value="1"/>
</dbReference>
<evidence type="ECO:0000259" key="2">
    <source>
        <dbReference type="Pfam" id="PF01863"/>
    </source>
</evidence>
<organism evidence="3 4">
    <name type="scientific">Parendozoicomonas callyspongiae</name>
    <dbReference type="NCBI Taxonomy" id="2942213"/>
    <lineage>
        <taxon>Bacteria</taxon>
        <taxon>Pseudomonadati</taxon>
        <taxon>Pseudomonadota</taxon>
        <taxon>Gammaproteobacteria</taxon>
        <taxon>Oceanospirillales</taxon>
        <taxon>Endozoicomonadaceae</taxon>
        <taxon>Parendozoicomonas</taxon>
    </lineage>
</organism>